<evidence type="ECO:0000256" key="3">
    <source>
        <dbReference type="ARBA" id="ARBA00014028"/>
    </source>
</evidence>
<proteinExistence type="inferred from homology"/>
<sequence>MMKVLSIMKVLLTGCLVTLLAGCAVQDQLGIKSAGLTPRSHTYSELISLPKPKGKIVTAVYNFRDQTGQYKPIPSSNFSTAVTQGATSYLVTALRDSGWFIPVEREGLQNLLTERKIIRATEKNANENFELPPLMPATVVVEGGIVGYDTNTRTGGTGARYLGIGAAEQYRQDQVTINLRMINTRSGEVLDSIMTTKTVYSQEIQSGVFKFIKFKELLEIEAGMTTNEPVQVCVMSAIESALIHLIANGLKNKNWQLANPDELNNKVLQQYFAAKSPLIES</sequence>
<evidence type="ECO:0000256" key="1">
    <source>
        <dbReference type="ARBA" id="ARBA00003989"/>
    </source>
</evidence>
<evidence type="ECO:0000313" key="10">
    <source>
        <dbReference type="EMBL" id="GAA3943630.1"/>
    </source>
</evidence>
<accession>A0ABP7NGF3</accession>
<keyword evidence="7" id="KW-0564">Palmitate</keyword>
<organism evidence="10 11">
    <name type="scientific">Litoribacillus peritrichatus</name>
    <dbReference type="NCBI Taxonomy" id="718191"/>
    <lineage>
        <taxon>Bacteria</taxon>
        <taxon>Pseudomonadati</taxon>
        <taxon>Pseudomonadota</taxon>
        <taxon>Gammaproteobacteria</taxon>
        <taxon>Oceanospirillales</taxon>
        <taxon>Oceanospirillaceae</taxon>
        <taxon>Litoribacillus</taxon>
    </lineage>
</organism>
<evidence type="ECO:0000256" key="7">
    <source>
        <dbReference type="ARBA" id="ARBA00023139"/>
    </source>
</evidence>
<feature type="chain" id="PRO_5046222685" description="Curli production assembly/transport component CsgG" evidence="9">
    <location>
        <begin position="24"/>
        <end position="281"/>
    </location>
</feature>
<dbReference type="PANTHER" id="PTHR41164:SF1">
    <property type="entry name" value="CURLI PRODUCTION ASSEMBLY_TRANSPORT COMPONENT CSGG"/>
    <property type="match status" value="1"/>
</dbReference>
<reference evidence="11" key="1">
    <citation type="journal article" date="2019" name="Int. J. Syst. Evol. Microbiol.">
        <title>The Global Catalogue of Microorganisms (GCM) 10K type strain sequencing project: providing services to taxonomists for standard genome sequencing and annotation.</title>
        <authorList>
            <consortium name="The Broad Institute Genomics Platform"/>
            <consortium name="The Broad Institute Genome Sequencing Center for Infectious Disease"/>
            <person name="Wu L."/>
            <person name="Ma J."/>
        </authorList>
    </citation>
    <scope>NUCLEOTIDE SEQUENCE [LARGE SCALE GENOMIC DNA]</scope>
    <source>
        <strain evidence="11">JCM 17551</strain>
    </source>
</reference>
<name>A0ABP7NGF3_9GAMM</name>
<keyword evidence="5 9" id="KW-0732">Signal</keyword>
<dbReference type="PANTHER" id="PTHR41164">
    <property type="entry name" value="CURLI PRODUCTION ASSEMBLY/TRANSPORT COMPONENT CSGG"/>
    <property type="match status" value="1"/>
</dbReference>
<keyword evidence="6" id="KW-0472">Membrane</keyword>
<evidence type="ECO:0000313" key="11">
    <source>
        <dbReference type="Proteomes" id="UP001501565"/>
    </source>
</evidence>
<comment type="function">
    <text evidence="1">May be involved in the biogenesis of curli organelles.</text>
</comment>
<dbReference type="InterPro" id="IPR005534">
    <property type="entry name" value="Curli_assmbl/transp-comp_CsgG"/>
</dbReference>
<feature type="signal peptide" evidence="9">
    <location>
        <begin position="1"/>
        <end position="23"/>
    </location>
</feature>
<dbReference type="RefSeq" id="WP_344800854.1">
    <property type="nucleotide sequence ID" value="NZ_BAABBN010000017.1"/>
</dbReference>
<keyword evidence="4" id="KW-1003">Cell membrane</keyword>
<dbReference type="PROSITE" id="PS51257">
    <property type="entry name" value="PROKAR_LIPOPROTEIN"/>
    <property type="match status" value="1"/>
</dbReference>
<evidence type="ECO:0000256" key="4">
    <source>
        <dbReference type="ARBA" id="ARBA00022475"/>
    </source>
</evidence>
<evidence type="ECO:0000256" key="6">
    <source>
        <dbReference type="ARBA" id="ARBA00023136"/>
    </source>
</evidence>
<comment type="similarity">
    <text evidence="2">Belongs to the CsgG family.</text>
</comment>
<keyword evidence="11" id="KW-1185">Reference proteome</keyword>
<gene>
    <name evidence="10" type="ORF">GCM10022277_44290</name>
</gene>
<dbReference type="Pfam" id="PF03783">
    <property type="entry name" value="CsgG"/>
    <property type="match status" value="1"/>
</dbReference>
<keyword evidence="8" id="KW-0449">Lipoprotein</keyword>
<dbReference type="EMBL" id="BAABBN010000017">
    <property type="protein sequence ID" value="GAA3943630.1"/>
    <property type="molecule type" value="Genomic_DNA"/>
</dbReference>
<evidence type="ECO:0000256" key="2">
    <source>
        <dbReference type="ARBA" id="ARBA00008899"/>
    </source>
</evidence>
<dbReference type="Proteomes" id="UP001501565">
    <property type="component" value="Unassembled WGS sequence"/>
</dbReference>
<evidence type="ECO:0000256" key="8">
    <source>
        <dbReference type="ARBA" id="ARBA00023288"/>
    </source>
</evidence>
<comment type="caution">
    <text evidence="10">The sequence shown here is derived from an EMBL/GenBank/DDBJ whole genome shotgun (WGS) entry which is preliminary data.</text>
</comment>
<protein>
    <recommendedName>
        <fullName evidence="3">Curli production assembly/transport component CsgG</fullName>
    </recommendedName>
</protein>
<dbReference type="Gene3D" id="3.40.50.10610">
    <property type="entry name" value="ABC-type transport auxiliary lipoprotein component"/>
    <property type="match status" value="2"/>
</dbReference>
<evidence type="ECO:0000256" key="5">
    <source>
        <dbReference type="ARBA" id="ARBA00022729"/>
    </source>
</evidence>
<evidence type="ECO:0000256" key="9">
    <source>
        <dbReference type="SAM" id="SignalP"/>
    </source>
</evidence>